<evidence type="ECO:0000313" key="2">
    <source>
        <dbReference type="Proteomes" id="UP000297245"/>
    </source>
</evidence>
<dbReference type="InterPro" id="IPR041078">
    <property type="entry name" value="Plavaka"/>
</dbReference>
<gene>
    <name evidence="1" type="ORF">K435DRAFT_687185</name>
</gene>
<sequence>MDTFNIHGSTFDPFWSKFPSLCDIHRSITPDVLHQLYQGVLKHLVSWVQEVMTPAELDRKIRCLPPTFGVRHFKNGISALKQISGRERKEIGKILLACLAPEITGEGAKACRAILDFIYMAQYESHDDQTLKYMEDALKQWHENRDYFMQKEVRDDFNIPKFHSLIHYVEAIKRFGATDNYNTELFERLHIDFTKLGWQASNKRDHFPQMVKWISRREKVAMFDYSLTEMSWATESDADSLGSSEKSGNTFTYTIAKHPTESNKPLEMILDTHFIPQFLNRLKEFLNALLPPKQRQGNHALIRNSPIPILALDVWHSFKIQSESPGDGGMIQEIVRAIPNKSKGSETRRFDTVVVMATNDAESISLEGESHCQLENSTMHQKLC</sequence>
<keyword evidence="2" id="KW-1185">Reference proteome</keyword>
<protein>
    <submittedName>
        <fullName evidence="1">Uncharacterized protein</fullName>
    </submittedName>
</protein>
<dbReference type="Pfam" id="PF18759">
    <property type="entry name" value="Plavaka"/>
    <property type="match status" value="1"/>
</dbReference>
<accession>A0A4S8L7F6</accession>
<dbReference type="Proteomes" id="UP000297245">
    <property type="component" value="Unassembled WGS sequence"/>
</dbReference>
<organism evidence="1 2">
    <name type="scientific">Dendrothele bispora (strain CBS 962.96)</name>
    <dbReference type="NCBI Taxonomy" id="1314807"/>
    <lineage>
        <taxon>Eukaryota</taxon>
        <taxon>Fungi</taxon>
        <taxon>Dikarya</taxon>
        <taxon>Basidiomycota</taxon>
        <taxon>Agaricomycotina</taxon>
        <taxon>Agaricomycetes</taxon>
        <taxon>Agaricomycetidae</taxon>
        <taxon>Agaricales</taxon>
        <taxon>Agaricales incertae sedis</taxon>
        <taxon>Dendrothele</taxon>
    </lineage>
</organism>
<dbReference type="AlphaFoldDB" id="A0A4S8L7F6"/>
<proteinExistence type="predicted"/>
<dbReference type="EMBL" id="ML179590">
    <property type="protein sequence ID" value="THU84604.1"/>
    <property type="molecule type" value="Genomic_DNA"/>
</dbReference>
<reference evidence="1 2" key="1">
    <citation type="journal article" date="2019" name="Nat. Ecol. Evol.">
        <title>Megaphylogeny resolves global patterns of mushroom evolution.</title>
        <authorList>
            <person name="Varga T."/>
            <person name="Krizsan K."/>
            <person name="Foldi C."/>
            <person name="Dima B."/>
            <person name="Sanchez-Garcia M."/>
            <person name="Sanchez-Ramirez S."/>
            <person name="Szollosi G.J."/>
            <person name="Szarkandi J.G."/>
            <person name="Papp V."/>
            <person name="Albert L."/>
            <person name="Andreopoulos W."/>
            <person name="Angelini C."/>
            <person name="Antonin V."/>
            <person name="Barry K.W."/>
            <person name="Bougher N.L."/>
            <person name="Buchanan P."/>
            <person name="Buyck B."/>
            <person name="Bense V."/>
            <person name="Catcheside P."/>
            <person name="Chovatia M."/>
            <person name="Cooper J."/>
            <person name="Damon W."/>
            <person name="Desjardin D."/>
            <person name="Finy P."/>
            <person name="Geml J."/>
            <person name="Haridas S."/>
            <person name="Hughes K."/>
            <person name="Justo A."/>
            <person name="Karasinski D."/>
            <person name="Kautmanova I."/>
            <person name="Kiss B."/>
            <person name="Kocsube S."/>
            <person name="Kotiranta H."/>
            <person name="LaButti K.M."/>
            <person name="Lechner B.E."/>
            <person name="Liimatainen K."/>
            <person name="Lipzen A."/>
            <person name="Lukacs Z."/>
            <person name="Mihaltcheva S."/>
            <person name="Morgado L.N."/>
            <person name="Niskanen T."/>
            <person name="Noordeloos M.E."/>
            <person name="Ohm R.A."/>
            <person name="Ortiz-Santana B."/>
            <person name="Ovrebo C."/>
            <person name="Racz N."/>
            <person name="Riley R."/>
            <person name="Savchenko A."/>
            <person name="Shiryaev A."/>
            <person name="Soop K."/>
            <person name="Spirin V."/>
            <person name="Szebenyi C."/>
            <person name="Tomsovsky M."/>
            <person name="Tulloss R.E."/>
            <person name="Uehling J."/>
            <person name="Grigoriev I.V."/>
            <person name="Vagvolgyi C."/>
            <person name="Papp T."/>
            <person name="Martin F.M."/>
            <person name="Miettinen O."/>
            <person name="Hibbett D.S."/>
            <person name="Nagy L.G."/>
        </authorList>
    </citation>
    <scope>NUCLEOTIDE SEQUENCE [LARGE SCALE GENOMIC DNA]</scope>
    <source>
        <strain evidence="1 2">CBS 962.96</strain>
    </source>
</reference>
<dbReference type="OrthoDB" id="3232941at2759"/>
<evidence type="ECO:0000313" key="1">
    <source>
        <dbReference type="EMBL" id="THU84604.1"/>
    </source>
</evidence>
<name>A0A4S8L7F6_DENBC</name>